<feature type="transmembrane region" description="Helical" evidence="10">
    <location>
        <begin position="406"/>
        <end position="429"/>
    </location>
</feature>
<keyword evidence="15" id="KW-1185">Reference proteome</keyword>
<evidence type="ECO:0000259" key="12">
    <source>
        <dbReference type="Pfam" id="PF02366"/>
    </source>
</evidence>
<sequence length="445" mass="48774">MHTKVSAARHGDGERSRDTAQHGDGSPRRRSLLTAVVIFLIAHVALMVGLASPPKFVFDEVHYVPAARQMLGLAPPLPQLNPMHPPLAKELIALSIRTFGDDAFGWRYPGTVLGALAVVAIYLCGLALFAAQAPAVAAAAIAFFNQMLFVQARTAMLDIGALAFSLLAIAAFLFGWRQQRPQFAFALAGAGFGLAIACKWSGLFPLLTALGIVGLIRLLQYWQTSFGDAEPTDWYRPEQWPRLAWVHILLCFVVIPALCYLATFVPLHGLSIAGILDAQRRIFADSVTTAIAGHTYMSAWPTWPFLVRPVWFLFDQTSDTAVAAVVLLGNPLVLWVALLALAVCVRDFVVVRSAPAFLILAFYLGCWLPWALLPRALSFLYYYLPSATLASLALVHVLMRAPRWLMWSYVAVAIAGFIAMLPVSAAFIGTTMQTFSRLMLFQSWI</sequence>
<evidence type="ECO:0000256" key="9">
    <source>
        <dbReference type="ARBA" id="ARBA00093617"/>
    </source>
</evidence>
<dbReference type="EC" id="2.4.1.-" evidence="10"/>
<comment type="pathway">
    <text evidence="2 10">Protein modification; protein glycosylation.</text>
</comment>
<evidence type="ECO:0000256" key="1">
    <source>
        <dbReference type="ARBA" id="ARBA00004127"/>
    </source>
</evidence>
<evidence type="ECO:0000256" key="7">
    <source>
        <dbReference type="ARBA" id="ARBA00022989"/>
    </source>
</evidence>
<feature type="transmembrane region" description="Helical" evidence="10">
    <location>
        <begin position="243"/>
        <end position="270"/>
    </location>
</feature>
<dbReference type="EMBL" id="CP088156">
    <property type="protein sequence ID" value="UFZ07471.1"/>
    <property type="molecule type" value="Genomic_DNA"/>
</dbReference>
<evidence type="ECO:0000256" key="3">
    <source>
        <dbReference type="ARBA" id="ARBA00007222"/>
    </source>
</evidence>
<feature type="transmembrane region" description="Helical" evidence="10">
    <location>
        <begin position="379"/>
        <end position="399"/>
    </location>
</feature>
<proteinExistence type="inferred from homology"/>
<keyword evidence="4 10" id="KW-0328">Glycosyltransferase</keyword>
<feature type="transmembrane region" description="Helical" evidence="10">
    <location>
        <begin position="156"/>
        <end position="176"/>
    </location>
</feature>
<comment type="subcellular location">
    <subcellularLocation>
        <location evidence="10">Cell membrane</location>
    </subcellularLocation>
    <subcellularLocation>
        <location evidence="1">Endomembrane system</location>
        <topology evidence="1">Multi-pass membrane protein</topology>
    </subcellularLocation>
</comment>
<keyword evidence="5 10" id="KW-0808">Transferase</keyword>
<evidence type="ECO:0000256" key="2">
    <source>
        <dbReference type="ARBA" id="ARBA00004922"/>
    </source>
</evidence>
<dbReference type="InterPro" id="IPR027005">
    <property type="entry name" value="PMT-like"/>
</dbReference>
<feature type="region of interest" description="Disordered" evidence="11">
    <location>
        <begin position="1"/>
        <end position="27"/>
    </location>
</feature>
<evidence type="ECO:0000256" key="4">
    <source>
        <dbReference type="ARBA" id="ARBA00022676"/>
    </source>
</evidence>
<dbReference type="InterPro" id="IPR003342">
    <property type="entry name" value="ArnT-like_N"/>
</dbReference>
<evidence type="ECO:0000256" key="6">
    <source>
        <dbReference type="ARBA" id="ARBA00022692"/>
    </source>
</evidence>
<keyword evidence="10" id="KW-1003">Cell membrane</keyword>
<feature type="transmembrane region" description="Helical" evidence="10">
    <location>
        <begin position="282"/>
        <end position="301"/>
    </location>
</feature>
<feature type="domain" description="ArnT-like N-terminal" evidence="12">
    <location>
        <begin position="37"/>
        <end position="265"/>
    </location>
</feature>
<dbReference type="Proteomes" id="UP001431010">
    <property type="component" value="Chromosome"/>
</dbReference>
<feature type="transmembrane region" description="Helical" evidence="10">
    <location>
        <begin position="356"/>
        <end position="373"/>
    </location>
</feature>
<comment type="function">
    <text evidence="10">Protein O-mannosyltransferase that catalyzes the transfer of a single mannose residue from a polyprenol phospho-mannosyl lipidic donor to the hydroxyl group of selected serine and threonine residues in acceptor proteins.</text>
</comment>
<dbReference type="Pfam" id="PF02366">
    <property type="entry name" value="PMT"/>
    <property type="match status" value="1"/>
</dbReference>
<keyword evidence="8 10" id="KW-0472">Membrane</keyword>
<evidence type="ECO:0000256" key="10">
    <source>
        <dbReference type="RuleBase" id="RU367007"/>
    </source>
</evidence>
<evidence type="ECO:0000313" key="15">
    <source>
        <dbReference type="Proteomes" id="UP001431010"/>
    </source>
</evidence>
<comment type="similarity">
    <text evidence="3 10">Belongs to the glycosyltransferase 39 family.</text>
</comment>
<dbReference type="InterPro" id="IPR032421">
    <property type="entry name" value="PMT_4TMC"/>
</dbReference>
<accession>A0ABY3RJ34</accession>
<dbReference type="RefSeq" id="WP_231326921.1">
    <property type="nucleotide sequence ID" value="NZ_CP088156.1"/>
</dbReference>
<feature type="domain" description="Protein O-mannosyl-transferase C-terminal four TM" evidence="13">
    <location>
        <begin position="292"/>
        <end position="444"/>
    </location>
</feature>
<feature type="transmembrane region" description="Helical" evidence="10">
    <location>
        <begin position="112"/>
        <end position="144"/>
    </location>
</feature>
<feature type="transmembrane region" description="Helical" evidence="10">
    <location>
        <begin position="321"/>
        <end position="344"/>
    </location>
</feature>
<keyword evidence="7 10" id="KW-1133">Transmembrane helix</keyword>
<dbReference type="PANTHER" id="PTHR10050">
    <property type="entry name" value="DOLICHYL-PHOSPHATE-MANNOSE--PROTEIN MANNOSYLTRANSFERASE"/>
    <property type="match status" value="1"/>
</dbReference>
<name>A0ABY3RJ34_9BRAD</name>
<dbReference type="Pfam" id="PF16192">
    <property type="entry name" value="PMT_4TMC"/>
    <property type="match status" value="1"/>
</dbReference>
<organism evidence="14 15">
    <name type="scientific">Bradyrhizobium ontarionense</name>
    <dbReference type="NCBI Taxonomy" id="2898149"/>
    <lineage>
        <taxon>Bacteria</taxon>
        <taxon>Pseudomonadati</taxon>
        <taxon>Pseudomonadota</taxon>
        <taxon>Alphaproteobacteria</taxon>
        <taxon>Hyphomicrobiales</taxon>
        <taxon>Nitrobacteraceae</taxon>
        <taxon>Bradyrhizobium</taxon>
    </lineage>
</organism>
<evidence type="ECO:0000256" key="8">
    <source>
        <dbReference type="ARBA" id="ARBA00023136"/>
    </source>
</evidence>
<keyword evidence="6 10" id="KW-0812">Transmembrane</keyword>
<protein>
    <recommendedName>
        <fullName evidence="9 10">Polyprenol-phosphate-mannose--protein mannosyltransferase</fullName>
        <ecNumber evidence="10">2.4.1.-</ecNumber>
    </recommendedName>
</protein>
<feature type="compositionally biased region" description="Basic and acidic residues" evidence="11">
    <location>
        <begin position="9"/>
        <end position="27"/>
    </location>
</feature>
<evidence type="ECO:0000313" key="14">
    <source>
        <dbReference type="EMBL" id="UFZ07471.1"/>
    </source>
</evidence>
<gene>
    <name evidence="14" type="ORF">LQG66_14665</name>
</gene>
<reference evidence="14" key="1">
    <citation type="journal article" date="2024" name="Antonie Van Leeuwenhoek">
        <title>Bradyrhizobium ontarionense sp. nov., a novel bacterial symbiont isolated from Aeschynomene indica (Indian jointvetch), harbours photosynthesis, nitrogen fixation and nitrous oxide (N2O) reductase genes.</title>
        <authorList>
            <person name="Bromfield E.S.P."/>
            <person name="Cloutier S."/>
        </authorList>
    </citation>
    <scope>NUCLEOTIDE SEQUENCE</scope>
    <source>
        <strain evidence="14">A19</strain>
    </source>
</reference>
<feature type="transmembrane region" description="Helical" evidence="10">
    <location>
        <begin position="182"/>
        <end position="198"/>
    </location>
</feature>
<evidence type="ECO:0000256" key="5">
    <source>
        <dbReference type="ARBA" id="ARBA00022679"/>
    </source>
</evidence>
<evidence type="ECO:0000259" key="13">
    <source>
        <dbReference type="Pfam" id="PF16192"/>
    </source>
</evidence>
<feature type="transmembrane region" description="Helical" evidence="10">
    <location>
        <begin position="32"/>
        <end position="51"/>
    </location>
</feature>
<evidence type="ECO:0000256" key="11">
    <source>
        <dbReference type="SAM" id="MobiDB-lite"/>
    </source>
</evidence>